<dbReference type="Proteomes" id="UP001283361">
    <property type="component" value="Unassembled WGS sequence"/>
</dbReference>
<comment type="caution">
    <text evidence="2">The sequence shown here is derived from an EMBL/GenBank/DDBJ whole genome shotgun (WGS) entry which is preliminary data.</text>
</comment>
<proteinExistence type="predicted"/>
<evidence type="ECO:0000256" key="1">
    <source>
        <dbReference type="SAM" id="MobiDB-lite"/>
    </source>
</evidence>
<feature type="region of interest" description="Disordered" evidence="1">
    <location>
        <begin position="1"/>
        <end position="95"/>
    </location>
</feature>
<evidence type="ECO:0000313" key="3">
    <source>
        <dbReference type="Proteomes" id="UP001283361"/>
    </source>
</evidence>
<feature type="compositionally biased region" description="Basic and acidic residues" evidence="1">
    <location>
        <begin position="27"/>
        <end position="46"/>
    </location>
</feature>
<name>A0AAE1A8D5_9GAST</name>
<gene>
    <name evidence="2" type="ORF">RRG08_002498</name>
</gene>
<sequence>MSTRKSSYARSNEDLGQNCETSQNVPTERHRESPTRKDLAESDNRQDSTLTSATHYLHIVRDSSDKRHRDSSTLHATSCPALDRPRASLTISRDRAGITQQTEALGFIQNKSDLRA</sequence>
<reference evidence="2" key="1">
    <citation type="journal article" date="2023" name="G3 (Bethesda)">
        <title>A reference genome for the long-term kleptoplast-retaining sea slug Elysia crispata morphotype clarki.</title>
        <authorList>
            <person name="Eastman K.E."/>
            <person name="Pendleton A.L."/>
            <person name="Shaikh M.A."/>
            <person name="Suttiyut T."/>
            <person name="Ogas R."/>
            <person name="Tomko P."/>
            <person name="Gavelis G."/>
            <person name="Widhalm J.R."/>
            <person name="Wisecaver J.H."/>
        </authorList>
    </citation>
    <scope>NUCLEOTIDE SEQUENCE</scope>
    <source>
        <strain evidence="2">ECLA1</strain>
    </source>
</reference>
<evidence type="ECO:0000313" key="2">
    <source>
        <dbReference type="EMBL" id="KAK3782868.1"/>
    </source>
</evidence>
<dbReference type="EMBL" id="JAWDGP010002483">
    <property type="protein sequence ID" value="KAK3782868.1"/>
    <property type="molecule type" value="Genomic_DNA"/>
</dbReference>
<feature type="compositionally biased region" description="Polar residues" evidence="1">
    <location>
        <begin position="1"/>
        <end position="26"/>
    </location>
</feature>
<dbReference type="AlphaFoldDB" id="A0AAE1A8D5"/>
<keyword evidence="3" id="KW-1185">Reference proteome</keyword>
<organism evidence="2 3">
    <name type="scientific">Elysia crispata</name>
    <name type="common">lettuce slug</name>
    <dbReference type="NCBI Taxonomy" id="231223"/>
    <lineage>
        <taxon>Eukaryota</taxon>
        <taxon>Metazoa</taxon>
        <taxon>Spiralia</taxon>
        <taxon>Lophotrochozoa</taxon>
        <taxon>Mollusca</taxon>
        <taxon>Gastropoda</taxon>
        <taxon>Heterobranchia</taxon>
        <taxon>Euthyneura</taxon>
        <taxon>Panpulmonata</taxon>
        <taxon>Sacoglossa</taxon>
        <taxon>Placobranchoidea</taxon>
        <taxon>Plakobranchidae</taxon>
        <taxon>Elysia</taxon>
    </lineage>
</organism>
<protein>
    <submittedName>
        <fullName evidence="2">Uncharacterized protein</fullName>
    </submittedName>
</protein>
<accession>A0AAE1A8D5</accession>
<feature type="compositionally biased region" description="Basic and acidic residues" evidence="1">
    <location>
        <begin position="59"/>
        <end position="72"/>
    </location>
</feature>